<accession>A0A1G4G942</accession>
<protein>
    <submittedName>
        <fullName evidence="1">Uncharacterized protein</fullName>
    </submittedName>
</protein>
<reference evidence="1 2" key="1">
    <citation type="submission" date="2016-08" db="EMBL/GenBank/DDBJ databases">
        <authorList>
            <person name="Seilhamer J.J."/>
        </authorList>
    </citation>
    <scope>NUCLEOTIDE SEQUENCE [LARGE SCALE GENOMIC DNA]</scope>
    <source>
        <strain evidence="1">ING2-E5A</strain>
    </source>
</reference>
<dbReference type="EMBL" id="LT608328">
    <property type="protein sequence ID" value="SCM59069.1"/>
    <property type="molecule type" value="Genomic_DNA"/>
</dbReference>
<sequence length="489" mass="54777">MLNTNHLLIIYLCATLSVACTSGKPANGTEDTLPDKERSMLYIENDRIKLGVDLSLGGAVTYLSDKANGGKNMINSYDWGRQIQMSYYSGPWPYIGPNGERPAPEWEGLGWNPIQSGDAGGNRSKIVAYEKRGNNAIFVSSIPMQWPHKSGVPGECRFECLYTLTGNVITMEATLVNQREDKKQYRACPQEMPAVYTNGPWYKLVTYLGDNPFADEPVTVIVDKNNKRGWPWVNFYTPENWAALLDDNGYGIGVFQPEVVRFNGGFHPNDSFKGHGGEKDGQTGHIAPIGKEILDHNIRLTYKTTFILGTLDDIRSFVRTNRTRPDNPVWDFSQSRNHWYYQGEISDNGFPVKEGLEVQFGKGGSLVGPETFWKASNAASLEIEGSFLTTSGTLDITVELQPVGKSDFTDWLNWSEGEFSMEDEKREKAGLYPEKQPIVKQQQIIADGVNRSYRIGLNDISDYLESMKGIKIAFSEKGNATIRSIRLTR</sequence>
<dbReference type="RefSeq" id="WP_071137410.1">
    <property type="nucleotide sequence ID" value="NZ_JAQVII010000022.1"/>
</dbReference>
<evidence type="ECO:0000313" key="2">
    <source>
        <dbReference type="Proteomes" id="UP000178485"/>
    </source>
</evidence>
<dbReference type="Proteomes" id="UP000178485">
    <property type="component" value="Chromosome i"/>
</dbReference>
<organism evidence="1 2">
    <name type="scientific">Petrimonas mucosa</name>
    <dbReference type="NCBI Taxonomy" id="1642646"/>
    <lineage>
        <taxon>Bacteria</taxon>
        <taxon>Pseudomonadati</taxon>
        <taxon>Bacteroidota</taxon>
        <taxon>Bacteroidia</taxon>
        <taxon>Bacteroidales</taxon>
        <taxon>Dysgonomonadaceae</taxon>
        <taxon>Petrimonas</taxon>
    </lineage>
</organism>
<gene>
    <name evidence="1" type="ORF">ING2E5A_2258</name>
</gene>
<keyword evidence="2" id="KW-1185">Reference proteome</keyword>
<dbReference type="AlphaFoldDB" id="A0A1G4G942"/>
<proteinExistence type="predicted"/>
<name>A0A1G4G942_9BACT</name>
<evidence type="ECO:0000313" key="1">
    <source>
        <dbReference type="EMBL" id="SCM59069.1"/>
    </source>
</evidence>
<dbReference type="STRING" id="1642646.ING2E5A_2258"/>
<dbReference type="KEGG" id="pmuc:ING2E5A_2258"/>